<dbReference type="EMBL" id="SPHZ02000001">
    <property type="protein sequence ID" value="KAF0934202.1"/>
    <property type="molecule type" value="Genomic_DNA"/>
</dbReference>
<evidence type="ECO:0000313" key="3">
    <source>
        <dbReference type="Proteomes" id="UP000479710"/>
    </source>
</evidence>
<feature type="transmembrane region" description="Helical" evidence="1">
    <location>
        <begin position="35"/>
        <end position="57"/>
    </location>
</feature>
<evidence type="ECO:0000313" key="2">
    <source>
        <dbReference type="EMBL" id="KAF0934202.1"/>
    </source>
</evidence>
<comment type="caution">
    <text evidence="2">The sequence shown here is derived from an EMBL/GenBank/DDBJ whole genome shotgun (WGS) entry which is preliminary data.</text>
</comment>
<sequence>MCFTWGTAPTAGGVAMFTWWYRHCATMACACSLAFARLVVVAGALTVVAMHCVIWLMGCRNHQAQE</sequence>
<dbReference type="Proteomes" id="UP000479710">
    <property type="component" value="Unassembled WGS sequence"/>
</dbReference>
<keyword evidence="1" id="KW-0472">Membrane</keyword>
<dbReference type="AlphaFoldDB" id="A0A6G1FBP5"/>
<protein>
    <submittedName>
        <fullName evidence="2">Uncharacterized protein</fullName>
    </submittedName>
</protein>
<evidence type="ECO:0000256" key="1">
    <source>
        <dbReference type="SAM" id="Phobius"/>
    </source>
</evidence>
<name>A0A6G1FBP5_9ORYZ</name>
<accession>A0A6G1FBP5</accession>
<keyword evidence="1" id="KW-1133">Transmembrane helix</keyword>
<gene>
    <name evidence="2" type="ORF">E2562_023457</name>
</gene>
<proteinExistence type="predicted"/>
<organism evidence="2 3">
    <name type="scientific">Oryza meyeriana var. granulata</name>
    <dbReference type="NCBI Taxonomy" id="110450"/>
    <lineage>
        <taxon>Eukaryota</taxon>
        <taxon>Viridiplantae</taxon>
        <taxon>Streptophyta</taxon>
        <taxon>Embryophyta</taxon>
        <taxon>Tracheophyta</taxon>
        <taxon>Spermatophyta</taxon>
        <taxon>Magnoliopsida</taxon>
        <taxon>Liliopsida</taxon>
        <taxon>Poales</taxon>
        <taxon>Poaceae</taxon>
        <taxon>BOP clade</taxon>
        <taxon>Oryzoideae</taxon>
        <taxon>Oryzeae</taxon>
        <taxon>Oryzinae</taxon>
        <taxon>Oryza</taxon>
        <taxon>Oryza meyeriana</taxon>
    </lineage>
</organism>
<keyword evidence="3" id="KW-1185">Reference proteome</keyword>
<reference evidence="2 3" key="1">
    <citation type="submission" date="2019-11" db="EMBL/GenBank/DDBJ databases">
        <title>Whole genome sequence of Oryza granulata.</title>
        <authorList>
            <person name="Li W."/>
        </authorList>
    </citation>
    <scope>NUCLEOTIDE SEQUENCE [LARGE SCALE GENOMIC DNA]</scope>
    <source>
        <strain evidence="3">cv. Menghai</strain>
        <tissue evidence="2">Leaf</tissue>
    </source>
</reference>
<keyword evidence="1" id="KW-0812">Transmembrane</keyword>